<proteinExistence type="predicted"/>
<organism evidence="1 2">
    <name type="scientific">Mycobacterium persicum</name>
    <dbReference type="NCBI Taxonomy" id="1487726"/>
    <lineage>
        <taxon>Bacteria</taxon>
        <taxon>Bacillati</taxon>
        <taxon>Actinomycetota</taxon>
        <taxon>Actinomycetes</taxon>
        <taxon>Mycobacteriales</taxon>
        <taxon>Mycobacteriaceae</taxon>
        <taxon>Mycobacterium</taxon>
    </lineage>
</organism>
<keyword evidence="2" id="KW-1185">Reference proteome</keyword>
<evidence type="ECO:0000313" key="1">
    <source>
        <dbReference type="EMBL" id="VAZ92473.1"/>
    </source>
</evidence>
<protein>
    <submittedName>
        <fullName evidence="1">Uncharacterized protein</fullName>
    </submittedName>
</protein>
<dbReference type="Proteomes" id="UP000271464">
    <property type="component" value="Unassembled WGS sequence"/>
</dbReference>
<dbReference type="EMBL" id="UPHM01000048">
    <property type="protein sequence ID" value="VAZ92473.1"/>
    <property type="molecule type" value="Genomic_DNA"/>
</dbReference>
<comment type="caution">
    <text evidence="1">The sequence shown here is derived from an EMBL/GenBank/DDBJ whole genome shotgun (WGS) entry which is preliminary data.</text>
</comment>
<evidence type="ECO:0000313" key="2">
    <source>
        <dbReference type="Proteomes" id="UP000271464"/>
    </source>
</evidence>
<reference evidence="1 2" key="1">
    <citation type="submission" date="2018-09" db="EMBL/GenBank/DDBJ databases">
        <authorList>
            <person name="Tagini F."/>
        </authorList>
    </citation>
    <scope>NUCLEOTIDE SEQUENCE [LARGE SCALE GENOMIC DNA]</scope>
    <source>
        <strain evidence="1 2">MK4</strain>
    </source>
</reference>
<name>A0ABY6RH37_9MYCO</name>
<sequence length="81" mass="9199">MNRRVTRLLRRYGRSSATARYSAWTPALLRRAIEVYESERIDVAQAYLVARAESTGVGKVASFERSIDRSTTIERIEPPAV</sequence>
<gene>
    <name evidence="1" type="ORF">LAUMK4_02102</name>
</gene>
<accession>A0ABY6RH37</accession>